<keyword evidence="1" id="KW-0472">Membrane</keyword>
<dbReference type="AlphaFoldDB" id="A0A2N9GIJ6"/>
<protein>
    <submittedName>
        <fullName evidence="2">Uncharacterized protein</fullName>
    </submittedName>
</protein>
<accession>A0A2N9GIJ6</accession>
<organism evidence="2">
    <name type="scientific">Fagus sylvatica</name>
    <name type="common">Beechnut</name>
    <dbReference type="NCBI Taxonomy" id="28930"/>
    <lineage>
        <taxon>Eukaryota</taxon>
        <taxon>Viridiplantae</taxon>
        <taxon>Streptophyta</taxon>
        <taxon>Embryophyta</taxon>
        <taxon>Tracheophyta</taxon>
        <taxon>Spermatophyta</taxon>
        <taxon>Magnoliopsida</taxon>
        <taxon>eudicotyledons</taxon>
        <taxon>Gunneridae</taxon>
        <taxon>Pentapetalae</taxon>
        <taxon>rosids</taxon>
        <taxon>fabids</taxon>
        <taxon>Fagales</taxon>
        <taxon>Fagaceae</taxon>
        <taxon>Fagus</taxon>
    </lineage>
</organism>
<reference evidence="2" key="1">
    <citation type="submission" date="2018-02" db="EMBL/GenBank/DDBJ databases">
        <authorList>
            <person name="Cohen D.B."/>
            <person name="Kent A.D."/>
        </authorList>
    </citation>
    <scope>NUCLEOTIDE SEQUENCE</scope>
</reference>
<proteinExistence type="predicted"/>
<feature type="transmembrane region" description="Helical" evidence="1">
    <location>
        <begin position="79"/>
        <end position="95"/>
    </location>
</feature>
<evidence type="ECO:0000313" key="2">
    <source>
        <dbReference type="EMBL" id="SPC99249.1"/>
    </source>
</evidence>
<keyword evidence="1" id="KW-1133">Transmembrane helix</keyword>
<name>A0A2N9GIJ6_FAGSY</name>
<keyword evidence="1" id="KW-0812">Transmembrane</keyword>
<dbReference type="EMBL" id="OIVN01001953">
    <property type="protein sequence ID" value="SPC99249.1"/>
    <property type="molecule type" value="Genomic_DNA"/>
</dbReference>
<evidence type="ECO:0000256" key="1">
    <source>
        <dbReference type="SAM" id="Phobius"/>
    </source>
</evidence>
<sequence length="141" mass="16135">MQAKVEKEMGAVQGWLAVYFSKGAISLDMGRLFTGYGIGVFSYVLMIVTGSSVAFLIGSFITWRTLALTGSVGFDLKELFHAYFFLCIYVLFWSLPDGWQRLAIINNLKLRYADFMAKMLILLVKLLKFKYFPFEYPFKAC</sequence>
<feature type="transmembrane region" description="Helical" evidence="1">
    <location>
        <begin position="36"/>
        <end position="58"/>
    </location>
</feature>
<gene>
    <name evidence="2" type="ORF">FSB_LOCUS27131</name>
</gene>